<dbReference type="EMBL" id="WNWQ01000063">
    <property type="protein sequence ID" value="KAE9981114.1"/>
    <property type="molecule type" value="Genomic_DNA"/>
</dbReference>
<evidence type="ECO:0000256" key="2">
    <source>
        <dbReference type="ARBA" id="ARBA00023015"/>
    </source>
</evidence>
<evidence type="ECO:0000256" key="4">
    <source>
        <dbReference type="ARBA" id="ARBA00023242"/>
    </source>
</evidence>
<proteinExistence type="predicted"/>
<evidence type="ECO:0000313" key="8">
    <source>
        <dbReference type="EMBL" id="KAE9988623.1"/>
    </source>
</evidence>
<evidence type="ECO:0000313" key="10">
    <source>
        <dbReference type="Proteomes" id="UP000447873"/>
    </source>
</evidence>
<accession>A0A8H3Z0X6</accession>
<feature type="region of interest" description="Disordered" evidence="5">
    <location>
        <begin position="470"/>
        <end position="500"/>
    </location>
</feature>
<evidence type="ECO:0000256" key="5">
    <source>
        <dbReference type="SAM" id="MobiDB-lite"/>
    </source>
</evidence>
<dbReference type="Proteomes" id="UP000490939">
    <property type="component" value="Unassembled WGS sequence"/>
</dbReference>
<gene>
    <name evidence="7" type="ORF">BLS_007781</name>
    <name evidence="8" type="ORF">EG327_003314</name>
    <name evidence="6" type="ORF">EG328_004659</name>
</gene>
<evidence type="ECO:0000313" key="7">
    <source>
        <dbReference type="EMBL" id="KAE9981114.1"/>
    </source>
</evidence>
<dbReference type="GO" id="GO:0003713">
    <property type="term" value="F:transcription coactivator activity"/>
    <property type="evidence" value="ECO:0007669"/>
    <property type="project" value="TreeGrafter"/>
</dbReference>
<keyword evidence="4" id="KW-0539">Nucleus</keyword>
<protein>
    <recommendedName>
        <fullName evidence="12">Transcriptional coactivator HFI1/ADA1</fullName>
    </recommendedName>
</protein>
<reference evidence="7 9" key="1">
    <citation type="submission" date="2019-11" db="EMBL/GenBank/DDBJ databases">
        <title>Venturia inaequalis Genome Resource.</title>
        <authorList>
            <person name="Lichtner F.J."/>
        </authorList>
    </citation>
    <scope>NUCLEOTIDE SEQUENCE [LARGE SCALE GENOMIC DNA]</scope>
    <source>
        <strain evidence="6 10">120213</strain>
        <strain evidence="7">Bline_iso_100314</strain>
        <strain evidence="8 11">DMI_063113</strain>
    </source>
</reference>
<evidence type="ECO:0008006" key="12">
    <source>
        <dbReference type="Google" id="ProtNLM"/>
    </source>
</evidence>
<feature type="compositionally biased region" description="Low complexity" evidence="5">
    <location>
        <begin position="20"/>
        <end position="38"/>
    </location>
</feature>
<feature type="region of interest" description="Disordered" evidence="5">
    <location>
        <begin position="1"/>
        <end position="42"/>
    </location>
</feature>
<evidence type="ECO:0000313" key="6">
    <source>
        <dbReference type="EMBL" id="KAE9973001.1"/>
    </source>
</evidence>
<evidence type="ECO:0000313" key="11">
    <source>
        <dbReference type="Proteomes" id="UP000490939"/>
    </source>
</evidence>
<comment type="caution">
    <text evidence="7">The sequence shown here is derived from an EMBL/GenBank/DDBJ whole genome shotgun (WGS) entry which is preliminary data.</text>
</comment>
<dbReference type="AlphaFoldDB" id="A0A8H3Z0X6"/>
<feature type="compositionally biased region" description="Low complexity" evidence="5">
    <location>
        <begin position="479"/>
        <end position="491"/>
    </location>
</feature>
<feature type="region of interest" description="Disordered" evidence="5">
    <location>
        <begin position="527"/>
        <end position="558"/>
    </location>
</feature>
<dbReference type="EMBL" id="WNWS01000254">
    <property type="protein sequence ID" value="KAE9973001.1"/>
    <property type="molecule type" value="Genomic_DNA"/>
</dbReference>
<dbReference type="InterPro" id="IPR024738">
    <property type="entry name" value="Hfi1/Tada1"/>
</dbReference>
<organism evidence="7 9">
    <name type="scientific">Venturia inaequalis</name>
    <name type="common">Apple scab fungus</name>
    <dbReference type="NCBI Taxonomy" id="5025"/>
    <lineage>
        <taxon>Eukaryota</taxon>
        <taxon>Fungi</taxon>
        <taxon>Dikarya</taxon>
        <taxon>Ascomycota</taxon>
        <taxon>Pezizomycotina</taxon>
        <taxon>Dothideomycetes</taxon>
        <taxon>Pleosporomycetidae</taxon>
        <taxon>Venturiales</taxon>
        <taxon>Venturiaceae</taxon>
        <taxon>Venturia</taxon>
    </lineage>
</organism>
<dbReference type="EMBL" id="WNWR01000210">
    <property type="protein sequence ID" value="KAE9988623.1"/>
    <property type="molecule type" value="Genomic_DNA"/>
</dbReference>
<comment type="subcellular location">
    <subcellularLocation>
        <location evidence="1">Nucleus</location>
    </subcellularLocation>
</comment>
<dbReference type="Proteomes" id="UP000433883">
    <property type="component" value="Unassembled WGS sequence"/>
</dbReference>
<dbReference type="Pfam" id="PF12767">
    <property type="entry name" value="SAGA-Tad1"/>
    <property type="match status" value="1"/>
</dbReference>
<sequence length="678" mass="75533">MTTLRNLETVPVGATTPTMSSKALPPSSSLSQKPAKPSTPIAPRIDVEPIYTALKAGVGKNWNVYLETIRDYLTGFLNQQEVSRRIDPFICCDASLTHLHNQLICAIHTNAHRDPPEPGVAAFVSANDKPTAAAKPVSGDAAEQRLKVEIMKLPARERHRLKKIEEDPVDAFQQMMAEVHSSRQIQPPDLVPTSAGGYNTTTNWELEISKRFAQPLFSESNEFPDADSIQKRMIPIAYQEGLAGGATDGCANFVNIAAEMFIKEQLAEIFQRTKSNGANYIQTGKFKRRKAKEEELARRGEIKRDVFGLLPVEVETESKRRPFGLEDLRLSMGFGNSYLAQNKILSAKIANMPYWEEDRSQDDVDMKPTMNGTPQKANGIPNGVNGHHDEVMTDINVTDWWSGAGESDRAQLDDMLDDILAAGVGLDADALMQDIDLQSSQSSIVDSNHESGEEAEARFVEELRLDQRETLAGTRNVRSPSSSPLSSPPSSFEDEAEAEVVQPPSLIVKLKFGDHRRMSLADALDVPWIPSSPLSSPPTSEDEDRAAETMQHSSRSDTPDFWAREKILDKILAEILDESRPSALILSSPPKTETEERETENTRHSSPIVAPKPRSHAMDSPTERLGVHFDHVYENIWSGPPLARVGNLLHRSRRKRRQACWNRESEEEESPSKRRRLK</sequence>
<feature type="compositionally biased region" description="Low complexity" evidence="5">
    <location>
        <begin position="527"/>
        <end position="539"/>
    </location>
</feature>
<dbReference type="OrthoDB" id="10264870at2759"/>
<keyword evidence="3" id="KW-0804">Transcription</keyword>
<keyword evidence="2" id="KW-0805">Transcription regulation</keyword>
<evidence type="ECO:0000256" key="3">
    <source>
        <dbReference type="ARBA" id="ARBA00023163"/>
    </source>
</evidence>
<name>A0A8H3Z0X6_VENIN</name>
<dbReference type="GO" id="GO:0006357">
    <property type="term" value="P:regulation of transcription by RNA polymerase II"/>
    <property type="evidence" value="ECO:0007669"/>
    <property type="project" value="TreeGrafter"/>
</dbReference>
<dbReference type="PANTHER" id="PTHR21277:SF5">
    <property type="entry name" value="TRANSCRIPTIONAL ADAPTER 1"/>
    <property type="match status" value="1"/>
</dbReference>
<keyword evidence="11" id="KW-1185">Reference proteome</keyword>
<feature type="region of interest" description="Disordered" evidence="5">
    <location>
        <begin position="583"/>
        <end position="621"/>
    </location>
</feature>
<dbReference type="GO" id="GO:0005634">
    <property type="term" value="C:nucleus"/>
    <property type="evidence" value="ECO:0007669"/>
    <property type="project" value="UniProtKB-SubCell"/>
</dbReference>
<feature type="region of interest" description="Disordered" evidence="5">
    <location>
        <begin position="652"/>
        <end position="678"/>
    </location>
</feature>
<evidence type="ECO:0000313" key="9">
    <source>
        <dbReference type="Proteomes" id="UP000433883"/>
    </source>
</evidence>
<dbReference type="PANTHER" id="PTHR21277">
    <property type="entry name" value="TRANSCRIPTIONAL ADAPTER 1"/>
    <property type="match status" value="1"/>
</dbReference>
<evidence type="ECO:0000256" key="1">
    <source>
        <dbReference type="ARBA" id="ARBA00004123"/>
    </source>
</evidence>
<dbReference type="Proteomes" id="UP000447873">
    <property type="component" value="Unassembled WGS sequence"/>
</dbReference>
<dbReference type="GO" id="GO:0000124">
    <property type="term" value="C:SAGA complex"/>
    <property type="evidence" value="ECO:0007669"/>
    <property type="project" value="TreeGrafter"/>
</dbReference>